<dbReference type="SMART" id="SM00248">
    <property type="entry name" value="ANK"/>
    <property type="match status" value="1"/>
</dbReference>
<feature type="compositionally biased region" description="Polar residues" evidence="4">
    <location>
        <begin position="488"/>
        <end position="498"/>
    </location>
</feature>
<evidence type="ECO:0000256" key="4">
    <source>
        <dbReference type="SAM" id="MobiDB-lite"/>
    </source>
</evidence>
<dbReference type="InterPro" id="IPR036770">
    <property type="entry name" value="Ankyrin_rpt-contain_sf"/>
</dbReference>
<dbReference type="Gene3D" id="1.25.40.20">
    <property type="entry name" value="Ankyrin repeat-containing domain"/>
    <property type="match status" value="1"/>
</dbReference>
<feature type="compositionally biased region" description="Basic and acidic residues" evidence="4">
    <location>
        <begin position="469"/>
        <end position="478"/>
    </location>
</feature>
<evidence type="ECO:0000256" key="2">
    <source>
        <dbReference type="ARBA" id="ARBA00023043"/>
    </source>
</evidence>
<protein>
    <submittedName>
        <fullName evidence="5">Uncharacterized protein</fullName>
    </submittedName>
</protein>
<evidence type="ECO:0000256" key="3">
    <source>
        <dbReference type="PROSITE-ProRule" id="PRU00023"/>
    </source>
</evidence>
<keyword evidence="1" id="KW-0677">Repeat</keyword>
<dbReference type="SUPFAM" id="SSF48403">
    <property type="entry name" value="Ankyrin repeat"/>
    <property type="match status" value="1"/>
</dbReference>
<dbReference type="PROSITE" id="PS50088">
    <property type="entry name" value="ANK_REPEAT"/>
    <property type="match status" value="1"/>
</dbReference>
<dbReference type="PANTHER" id="PTHR24171:SF8">
    <property type="entry name" value="BRCA1-ASSOCIATED RING DOMAIN PROTEIN 1"/>
    <property type="match status" value="1"/>
</dbReference>
<evidence type="ECO:0000313" key="5">
    <source>
        <dbReference type="EMBL" id="CAG2238077.1"/>
    </source>
</evidence>
<name>A0A8S3U7H2_MYTED</name>
<evidence type="ECO:0000313" key="6">
    <source>
        <dbReference type="Proteomes" id="UP000683360"/>
    </source>
</evidence>
<dbReference type="GO" id="GO:0004842">
    <property type="term" value="F:ubiquitin-protein transferase activity"/>
    <property type="evidence" value="ECO:0007669"/>
    <property type="project" value="TreeGrafter"/>
</dbReference>
<dbReference type="SUPFAM" id="SSF48431">
    <property type="entry name" value="Lipovitellin-phosvitin complex, superhelical domain"/>
    <property type="match status" value="1"/>
</dbReference>
<sequence>MNILGQLCLFRKAGISVNTIEVEHKVSTLGLLLNSTKMPLLQKITQIATKLLSAGANSNMVPQGEDSPLIIAVRNKMPDVVDILLKHKADVNHLGKNGTTAIHACCENGMRVDFSDSVSDGLVRDSIVVIKKPPKPTTLKETGEIIKDLISCVQRHENKYAPNRTHCVRNLTQEVGKLDQESFLQLSHSALNKSCDISDIKCLEERYLMIDVISQIRSNASQQILVDYVLERNASVEEVRRCLIHSIATKQPIPVSNNNMTLTQKRACLTLGALAKNLKDINNDTEAQRIIEKFETWLGIHNEAEFIEIVKPRERRSLGRKYHDRDNHVALKRSLIHILGNAGHPRSLQHITSYMELNKANPELRRAATQALRHFTCNESAAHLIRSTLFDSEDVVRHSAYEIYVEHPESKQLTKEQEDAVLAEIATSGGQNISQDSRDIATSGGQNSLRHASVANHDNDIDDAISLQPDRDERRGLDLDLDSDNESQHSSVKNSTHNRFQRYSVVDKDSLDTENVSRDILGDIFGEDAKTKPDKSEAGIVLDQSQINILNQSWHCDNPLLLSTYKEEYRASFPVSDKSADILNLPKLDDITQTLLCKRHGPNAGKAHNKLFSKPEKIFENMAFKGQSAARMGLIITAYMQQALGSLMEKLNDSEPNIDLLVQMVKDIFAMSVKSMDQTARTGAFHHLIRRKATLLDTGLEDITELNDKFLSLKLSSDGVLGKDFEEKLKNRSETNKQIKDLLPELTRKSATSTSSFKRKSAIIHTSQDTNGPKVAKNDFSNFRIPKVAAKPSENKGGFKPNFRRFGSGRKEADGEKKGSFRGNGRSK</sequence>
<gene>
    <name evidence="5" type="ORF">MEDL_50502</name>
</gene>
<dbReference type="Proteomes" id="UP000683360">
    <property type="component" value="Unassembled WGS sequence"/>
</dbReference>
<accession>A0A8S3U7H2</accession>
<keyword evidence="6" id="KW-1185">Reference proteome</keyword>
<feature type="repeat" description="ANK" evidence="3">
    <location>
        <begin position="64"/>
        <end position="96"/>
    </location>
</feature>
<organism evidence="5 6">
    <name type="scientific">Mytilus edulis</name>
    <name type="common">Blue mussel</name>
    <dbReference type="NCBI Taxonomy" id="6550"/>
    <lineage>
        <taxon>Eukaryota</taxon>
        <taxon>Metazoa</taxon>
        <taxon>Spiralia</taxon>
        <taxon>Lophotrochozoa</taxon>
        <taxon>Mollusca</taxon>
        <taxon>Bivalvia</taxon>
        <taxon>Autobranchia</taxon>
        <taxon>Pteriomorphia</taxon>
        <taxon>Mytilida</taxon>
        <taxon>Mytiloidea</taxon>
        <taxon>Mytilidae</taxon>
        <taxon>Mytilinae</taxon>
        <taxon>Mytilus</taxon>
    </lineage>
</organism>
<evidence type="ECO:0000256" key="1">
    <source>
        <dbReference type="ARBA" id="ARBA00022737"/>
    </source>
</evidence>
<reference evidence="5" key="1">
    <citation type="submission" date="2021-03" db="EMBL/GenBank/DDBJ databases">
        <authorList>
            <person name="Bekaert M."/>
        </authorList>
    </citation>
    <scope>NUCLEOTIDE SEQUENCE</scope>
</reference>
<dbReference type="GO" id="GO:0085020">
    <property type="term" value="P:protein K6-linked ubiquitination"/>
    <property type="evidence" value="ECO:0007669"/>
    <property type="project" value="TreeGrafter"/>
</dbReference>
<keyword evidence="2 3" id="KW-0040">ANK repeat</keyword>
<dbReference type="PANTHER" id="PTHR24171">
    <property type="entry name" value="ANKYRIN REPEAT DOMAIN-CONTAINING PROTEIN 39-RELATED"/>
    <property type="match status" value="1"/>
</dbReference>
<proteinExistence type="predicted"/>
<dbReference type="OrthoDB" id="6161326at2759"/>
<feature type="compositionally biased region" description="Basic and acidic residues" evidence="4">
    <location>
        <begin position="809"/>
        <end position="819"/>
    </location>
</feature>
<comment type="caution">
    <text evidence="5">The sequence shown here is derived from an EMBL/GenBank/DDBJ whole genome shotgun (WGS) entry which is preliminary data.</text>
</comment>
<dbReference type="InterPro" id="IPR002110">
    <property type="entry name" value="Ankyrin_rpt"/>
</dbReference>
<dbReference type="GO" id="GO:0070531">
    <property type="term" value="C:BRCA1-A complex"/>
    <property type="evidence" value="ECO:0007669"/>
    <property type="project" value="TreeGrafter"/>
</dbReference>
<dbReference type="InterPro" id="IPR011030">
    <property type="entry name" value="Lipovitellin_superhlx_dom"/>
</dbReference>
<feature type="region of interest" description="Disordered" evidence="4">
    <location>
        <begin position="787"/>
        <end position="828"/>
    </location>
</feature>
<dbReference type="EMBL" id="CAJPWZ010002412">
    <property type="protein sequence ID" value="CAG2238077.1"/>
    <property type="molecule type" value="Genomic_DNA"/>
</dbReference>
<dbReference type="Pfam" id="PF13646">
    <property type="entry name" value="HEAT_2"/>
    <property type="match status" value="1"/>
</dbReference>
<dbReference type="Gene3D" id="1.25.10.20">
    <property type="entry name" value="Vitellinogen, superhelical"/>
    <property type="match status" value="1"/>
</dbReference>
<dbReference type="Pfam" id="PF12796">
    <property type="entry name" value="Ank_2"/>
    <property type="match status" value="1"/>
</dbReference>
<dbReference type="AlphaFoldDB" id="A0A8S3U7H2"/>
<dbReference type="GO" id="GO:0031436">
    <property type="term" value="C:BRCA1-BARD1 complex"/>
    <property type="evidence" value="ECO:0007669"/>
    <property type="project" value="TreeGrafter"/>
</dbReference>
<feature type="region of interest" description="Disordered" evidence="4">
    <location>
        <begin position="427"/>
        <end position="498"/>
    </location>
</feature>